<keyword evidence="5 7" id="KW-1133">Transmembrane helix</keyword>
<dbReference type="InterPro" id="IPR002656">
    <property type="entry name" value="Acyl_transf_3_dom"/>
</dbReference>
<evidence type="ECO:0000313" key="10">
    <source>
        <dbReference type="EMBL" id="RUQ87185.1"/>
    </source>
</evidence>
<accession>A0A2P8GWD1</accession>
<dbReference type="GO" id="GO:0016413">
    <property type="term" value="F:O-acetyltransferase activity"/>
    <property type="evidence" value="ECO:0007669"/>
    <property type="project" value="TreeGrafter"/>
</dbReference>
<evidence type="ECO:0000256" key="2">
    <source>
        <dbReference type="ARBA" id="ARBA00007400"/>
    </source>
</evidence>
<dbReference type="OrthoDB" id="3265718at2"/>
<evidence type="ECO:0000313" key="12">
    <source>
        <dbReference type="Proteomes" id="UP000268291"/>
    </source>
</evidence>
<sequence length="339" mass="36918">MTAPLTESGSARTGDRLRWVDVTRGLAVLLVVFYHVVIALKVADVDAPTWAVVLNDALAPFRIPTLMFCSGLLLARSLKKPPRQYLVGKLRHIGWPWLVWTAVIVGFLWFGSSVAGDGNYGPERLVELVLSPTTYTWYLAYLLAFYVVALVVPAVVRTAAIPLLLIASMLLNDGDGWTRVTFLLAFFFLGDVAARYRVRFEGLARRPVVFVIAALAAVGTAVASTQLPGLRYDLVAAVGVVGLVLVAVPLGGWVATTVVGRGLAAMGRDSIVYYTTHWIVVTLSVHILGRVGLDQSTLMVIVLLVLGLAVPWAMAWLSHRSRIVSALYSWPARRQRTVA</sequence>
<evidence type="ECO:0000313" key="11">
    <source>
        <dbReference type="Proteomes" id="UP000241203"/>
    </source>
</evidence>
<evidence type="ECO:0000256" key="6">
    <source>
        <dbReference type="ARBA" id="ARBA00023136"/>
    </source>
</evidence>
<dbReference type="GO" id="GO:0009246">
    <property type="term" value="P:enterobacterial common antigen biosynthetic process"/>
    <property type="evidence" value="ECO:0007669"/>
    <property type="project" value="TreeGrafter"/>
</dbReference>
<comment type="similarity">
    <text evidence="2">Belongs to the acyltransferase 3 family.</text>
</comment>
<keyword evidence="12" id="KW-1185">Reference proteome</keyword>
<keyword evidence="4 7" id="KW-0812">Transmembrane</keyword>
<evidence type="ECO:0000259" key="8">
    <source>
        <dbReference type="Pfam" id="PF01757"/>
    </source>
</evidence>
<feature type="transmembrane region" description="Helical" evidence="7">
    <location>
        <begin position="271"/>
        <end position="291"/>
    </location>
</feature>
<dbReference type="PANTHER" id="PTHR40074:SF2">
    <property type="entry name" value="O-ACETYLTRANSFERASE WECH"/>
    <property type="match status" value="1"/>
</dbReference>
<dbReference type="Proteomes" id="UP000268291">
    <property type="component" value="Unassembled WGS sequence"/>
</dbReference>
<name>A0A2P8GWD1_9MICO</name>
<evidence type="ECO:0000256" key="7">
    <source>
        <dbReference type="SAM" id="Phobius"/>
    </source>
</evidence>
<reference evidence="10 12" key="2">
    <citation type="submission" date="2018-12" db="EMBL/GenBank/DDBJ databases">
        <authorList>
            <person name="hu s."/>
            <person name="Xu Y."/>
            <person name="Xu B."/>
            <person name="Li F."/>
        </authorList>
    </citation>
    <scope>NUCLEOTIDE SEQUENCE [LARGE SCALE GENOMIC DNA]</scope>
    <source>
        <strain evidence="10 12">KSW2-17</strain>
    </source>
</reference>
<protein>
    <submittedName>
        <fullName evidence="10">Acyltransferase</fullName>
    </submittedName>
    <submittedName>
        <fullName evidence="9">Putative membrane protein YcfT</fullName>
    </submittedName>
</protein>
<comment type="caution">
    <text evidence="9">The sequence shown here is derived from an EMBL/GenBank/DDBJ whole genome shotgun (WGS) entry which is preliminary data.</text>
</comment>
<keyword evidence="6 7" id="KW-0472">Membrane</keyword>
<evidence type="ECO:0000256" key="4">
    <source>
        <dbReference type="ARBA" id="ARBA00022692"/>
    </source>
</evidence>
<feature type="domain" description="Acyltransferase 3" evidence="8">
    <location>
        <begin position="18"/>
        <end position="316"/>
    </location>
</feature>
<keyword evidence="10" id="KW-0012">Acyltransferase</keyword>
<dbReference type="EMBL" id="PYAU01000001">
    <property type="protein sequence ID" value="PSL38277.1"/>
    <property type="molecule type" value="Genomic_DNA"/>
</dbReference>
<organism evidence="9 11">
    <name type="scientific">Labedella gwakjiensis</name>
    <dbReference type="NCBI Taxonomy" id="390269"/>
    <lineage>
        <taxon>Bacteria</taxon>
        <taxon>Bacillati</taxon>
        <taxon>Actinomycetota</taxon>
        <taxon>Actinomycetes</taxon>
        <taxon>Micrococcales</taxon>
        <taxon>Microbacteriaceae</taxon>
        <taxon>Labedella</taxon>
    </lineage>
</organism>
<gene>
    <name evidence="9" type="ORF">CLV49_1894</name>
    <name evidence="10" type="ORF">ELQ93_09750</name>
</gene>
<evidence type="ECO:0000256" key="1">
    <source>
        <dbReference type="ARBA" id="ARBA00004651"/>
    </source>
</evidence>
<reference evidence="9 11" key="1">
    <citation type="submission" date="2018-03" db="EMBL/GenBank/DDBJ databases">
        <title>Genomic Encyclopedia of Archaeal and Bacterial Type Strains, Phase II (KMG-II): from individual species to whole genera.</title>
        <authorList>
            <person name="Goeker M."/>
        </authorList>
    </citation>
    <scope>NUCLEOTIDE SEQUENCE [LARGE SCALE GENOMIC DNA]</scope>
    <source>
        <strain evidence="9 11">DSM 21548</strain>
    </source>
</reference>
<dbReference type="Proteomes" id="UP000241203">
    <property type="component" value="Unassembled WGS sequence"/>
</dbReference>
<comment type="subcellular location">
    <subcellularLocation>
        <location evidence="1">Cell membrane</location>
        <topology evidence="1">Multi-pass membrane protein</topology>
    </subcellularLocation>
</comment>
<feature type="transmembrane region" description="Helical" evidence="7">
    <location>
        <begin position="208"/>
        <end position="228"/>
    </location>
</feature>
<keyword evidence="3" id="KW-1003">Cell membrane</keyword>
<dbReference type="GO" id="GO:0005886">
    <property type="term" value="C:plasma membrane"/>
    <property type="evidence" value="ECO:0007669"/>
    <property type="project" value="UniProtKB-SubCell"/>
</dbReference>
<dbReference type="Pfam" id="PF01757">
    <property type="entry name" value="Acyl_transf_3"/>
    <property type="match status" value="1"/>
</dbReference>
<feature type="transmembrane region" description="Helical" evidence="7">
    <location>
        <begin position="95"/>
        <end position="115"/>
    </location>
</feature>
<feature type="transmembrane region" description="Helical" evidence="7">
    <location>
        <begin position="297"/>
        <end position="317"/>
    </location>
</feature>
<evidence type="ECO:0000256" key="5">
    <source>
        <dbReference type="ARBA" id="ARBA00022989"/>
    </source>
</evidence>
<proteinExistence type="inferred from homology"/>
<feature type="transmembrane region" description="Helical" evidence="7">
    <location>
        <begin position="135"/>
        <end position="156"/>
    </location>
</feature>
<feature type="transmembrane region" description="Helical" evidence="7">
    <location>
        <begin position="22"/>
        <end position="40"/>
    </location>
</feature>
<dbReference type="EMBL" id="RZGY01000001">
    <property type="protein sequence ID" value="RUQ87185.1"/>
    <property type="molecule type" value="Genomic_DNA"/>
</dbReference>
<evidence type="ECO:0000256" key="3">
    <source>
        <dbReference type="ARBA" id="ARBA00022475"/>
    </source>
</evidence>
<evidence type="ECO:0000313" key="9">
    <source>
        <dbReference type="EMBL" id="PSL38277.1"/>
    </source>
</evidence>
<dbReference type="AlphaFoldDB" id="A0A2P8GWD1"/>
<dbReference type="RefSeq" id="WP_106563315.1">
    <property type="nucleotide sequence ID" value="NZ_PYAU01000001.1"/>
</dbReference>
<feature type="transmembrane region" description="Helical" evidence="7">
    <location>
        <begin position="176"/>
        <end position="196"/>
    </location>
</feature>
<dbReference type="PANTHER" id="PTHR40074">
    <property type="entry name" value="O-ACETYLTRANSFERASE WECH"/>
    <property type="match status" value="1"/>
</dbReference>
<feature type="transmembrane region" description="Helical" evidence="7">
    <location>
        <begin position="234"/>
        <end position="259"/>
    </location>
</feature>
<keyword evidence="10" id="KW-0808">Transferase</keyword>